<evidence type="ECO:0000313" key="2">
    <source>
        <dbReference type="Proteomes" id="UP000315736"/>
    </source>
</evidence>
<organism evidence="1 2">
    <name type="scientific">Tepidimonas alkaliphilus</name>
    <dbReference type="NCBI Taxonomy" id="2588942"/>
    <lineage>
        <taxon>Bacteria</taxon>
        <taxon>Pseudomonadati</taxon>
        <taxon>Pseudomonadota</taxon>
        <taxon>Betaproteobacteria</taxon>
        <taxon>Burkholderiales</taxon>
        <taxon>Tepidimonas</taxon>
    </lineage>
</organism>
<dbReference type="EMBL" id="VJNB01000003">
    <property type="protein sequence ID" value="TSE20594.1"/>
    <property type="molecule type" value="Genomic_DNA"/>
</dbReference>
<comment type="caution">
    <text evidence="1">The sequence shown here is derived from an EMBL/GenBank/DDBJ whole genome shotgun (WGS) entry which is preliminary data.</text>
</comment>
<dbReference type="AlphaFoldDB" id="A0A554WAJ1"/>
<dbReference type="Gene3D" id="3.30.70.240">
    <property type="match status" value="1"/>
</dbReference>
<dbReference type="Pfam" id="PF09707">
    <property type="entry name" value="Cas_Cas2CT1978"/>
    <property type="match status" value="1"/>
</dbReference>
<gene>
    <name evidence="1" type="primary">ygbF</name>
    <name evidence="1" type="ORF">Talka_00946</name>
</gene>
<keyword evidence="2" id="KW-1185">Reference proteome</keyword>
<dbReference type="RefSeq" id="WP_143889968.1">
    <property type="nucleotide sequence ID" value="NZ_VJNB01000003.1"/>
</dbReference>
<evidence type="ECO:0000313" key="1">
    <source>
        <dbReference type="EMBL" id="TSE20594.1"/>
    </source>
</evidence>
<protein>
    <submittedName>
        <fullName evidence="1">CRISPR-associated endoribonuclease Cas2</fullName>
        <ecNumber evidence="1">3.1.-.-</ecNumber>
    </submittedName>
</protein>
<dbReference type="EC" id="3.1.-.-" evidence="1"/>
<keyword evidence="1" id="KW-0378">Hydrolase</keyword>
<dbReference type="OrthoDB" id="8527479at2"/>
<accession>A0A554WAJ1</accession>
<dbReference type="Proteomes" id="UP000315736">
    <property type="component" value="Unassembled WGS sequence"/>
</dbReference>
<reference evidence="1 2" key="1">
    <citation type="submission" date="2019-07" db="EMBL/GenBank/DDBJ databases">
        <title>Tepidimonas alkaliphilus YIM 72238 draft genome.</title>
        <authorList>
            <person name="Da Costa M.S."/>
            <person name="Froufe H.J.C."/>
            <person name="Egas C."/>
            <person name="Albuquerque L."/>
        </authorList>
    </citation>
    <scope>NUCLEOTIDE SEQUENCE [LARGE SCALE GENOMIC DNA]</scope>
    <source>
        <strain evidence="1 2">YIM 72238</strain>
    </source>
</reference>
<name>A0A554WAJ1_9BURK</name>
<proteinExistence type="predicted"/>
<sequence length="109" mass="12183">MSMTVVATRNVSARVRGFLASVMLELAPGIYCAPRISPAVRQRIWQVLEDWFPNEKDASIVMLWSEREMPAGQAVKVLGVPRIELVEVDGIVLARRPSTPTNPRQRPSD</sequence>
<dbReference type="NCBIfam" id="TIGR01873">
    <property type="entry name" value="cas_CT1978"/>
    <property type="match status" value="1"/>
</dbReference>
<dbReference type="GO" id="GO:0016787">
    <property type="term" value="F:hydrolase activity"/>
    <property type="evidence" value="ECO:0007669"/>
    <property type="project" value="UniProtKB-KW"/>
</dbReference>
<dbReference type="InterPro" id="IPR010152">
    <property type="entry name" value="CRISPR-assoc_prot_Cas2_sub"/>
</dbReference>